<feature type="region of interest" description="Disordered" evidence="1">
    <location>
        <begin position="1"/>
        <end position="221"/>
    </location>
</feature>
<dbReference type="VEuPathDB" id="FungiDB:MMYC01_202083"/>
<gene>
    <name evidence="2" type="ORF">MMYC01_202083</name>
</gene>
<evidence type="ECO:0000256" key="1">
    <source>
        <dbReference type="SAM" id="MobiDB-lite"/>
    </source>
</evidence>
<proteinExistence type="predicted"/>
<accession>A0A175WBH1</accession>
<organism evidence="2 3">
    <name type="scientific">Madurella mycetomatis</name>
    <dbReference type="NCBI Taxonomy" id="100816"/>
    <lineage>
        <taxon>Eukaryota</taxon>
        <taxon>Fungi</taxon>
        <taxon>Dikarya</taxon>
        <taxon>Ascomycota</taxon>
        <taxon>Pezizomycotina</taxon>
        <taxon>Sordariomycetes</taxon>
        <taxon>Sordariomycetidae</taxon>
        <taxon>Sordariales</taxon>
        <taxon>Sordariales incertae sedis</taxon>
        <taxon>Madurella</taxon>
    </lineage>
</organism>
<dbReference type="AlphaFoldDB" id="A0A175WBH1"/>
<feature type="compositionally biased region" description="Basic and acidic residues" evidence="1">
    <location>
        <begin position="59"/>
        <end position="69"/>
    </location>
</feature>
<dbReference type="EMBL" id="LCTW02000048">
    <property type="protein sequence ID" value="KXX80892.1"/>
    <property type="molecule type" value="Genomic_DNA"/>
</dbReference>
<feature type="compositionally biased region" description="Polar residues" evidence="1">
    <location>
        <begin position="78"/>
        <end position="90"/>
    </location>
</feature>
<evidence type="ECO:0000313" key="3">
    <source>
        <dbReference type="Proteomes" id="UP000078237"/>
    </source>
</evidence>
<sequence>MPSRTNSTTAKPAEATTSKRFELPALEFKFGSLTDGTDIPPPVPSPIQEKAGPTPPETPKVDGKHDEVTNGKPDSALSPKSQVSSITTSGTKRRAEDNPASPTFSNRPGSIRRLFSRGLLNNAYTNGDGAPAQDGRPESRSNSSVADSRRAKRSSGWFGRLRGSDGAPAKATTPLSPPATMDEKKPAGPPPPMIPEISELKSKIGVQDESGFGGDLFKDIK</sequence>
<dbReference type="OrthoDB" id="5380416at2759"/>
<name>A0A175WBH1_9PEZI</name>
<protein>
    <submittedName>
        <fullName evidence="2">Uncharacterized protein</fullName>
    </submittedName>
</protein>
<evidence type="ECO:0000313" key="2">
    <source>
        <dbReference type="EMBL" id="KXX80892.1"/>
    </source>
</evidence>
<keyword evidence="3" id="KW-1185">Reference proteome</keyword>
<dbReference type="Proteomes" id="UP000078237">
    <property type="component" value="Unassembled WGS sequence"/>
</dbReference>
<feature type="compositionally biased region" description="Polar residues" evidence="1">
    <location>
        <begin position="1"/>
        <end position="16"/>
    </location>
</feature>
<comment type="caution">
    <text evidence="2">The sequence shown here is derived from an EMBL/GenBank/DDBJ whole genome shotgun (WGS) entry which is preliminary data.</text>
</comment>
<reference evidence="2 3" key="1">
    <citation type="journal article" date="2016" name="Genome Announc.">
        <title>Genome Sequence of Madurella mycetomatis mm55, Isolated from a Human Mycetoma Case in Sudan.</title>
        <authorList>
            <person name="Smit S."/>
            <person name="Derks M.F."/>
            <person name="Bervoets S."/>
            <person name="Fahal A."/>
            <person name="van Leeuwen W."/>
            <person name="van Belkum A."/>
            <person name="van de Sande W.W."/>
        </authorList>
    </citation>
    <scope>NUCLEOTIDE SEQUENCE [LARGE SCALE GENOMIC DNA]</scope>
    <source>
        <strain evidence="3">mm55</strain>
    </source>
</reference>